<dbReference type="AlphaFoldDB" id="A0A067TI24"/>
<dbReference type="HOGENOM" id="CLU_028542_0_0_1"/>
<accession>A0A067TI24</accession>
<feature type="compositionally biased region" description="Polar residues" evidence="1">
    <location>
        <begin position="1"/>
        <end position="26"/>
    </location>
</feature>
<evidence type="ECO:0000256" key="1">
    <source>
        <dbReference type="SAM" id="MobiDB-lite"/>
    </source>
</evidence>
<dbReference type="PROSITE" id="PS50181">
    <property type="entry name" value="FBOX"/>
    <property type="match status" value="1"/>
</dbReference>
<dbReference type="SUPFAM" id="SSF81383">
    <property type="entry name" value="F-box domain"/>
    <property type="match status" value="1"/>
</dbReference>
<evidence type="ECO:0000313" key="4">
    <source>
        <dbReference type="Proteomes" id="UP000027222"/>
    </source>
</evidence>
<evidence type="ECO:0000259" key="2">
    <source>
        <dbReference type="PROSITE" id="PS50181"/>
    </source>
</evidence>
<proteinExistence type="predicted"/>
<feature type="domain" description="F-box" evidence="2">
    <location>
        <begin position="46"/>
        <end position="80"/>
    </location>
</feature>
<feature type="compositionally biased region" description="Basic and acidic residues" evidence="1">
    <location>
        <begin position="27"/>
        <end position="46"/>
    </location>
</feature>
<dbReference type="InterPro" id="IPR036047">
    <property type="entry name" value="F-box-like_dom_sf"/>
</dbReference>
<reference evidence="4" key="1">
    <citation type="journal article" date="2014" name="Proc. Natl. Acad. Sci. U.S.A.">
        <title>Extensive sampling of basidiomycete genomes demonstrates inadequacy of the white-rot/brown-rot paradigm for wood decay fungi.</title>
        <authorList>
            <person name="Riley R."/>
            <person name="Salamov A.A."/>
            <person name="Brown D.W."/>
            <person name="Nagy L.G."/>
            <person name="Floudas D."/>
            <person name="Held B.W."/>
            <person name="Levasseur A."/>
            <person name="Lombard V."/>
            <person name="Morin E."/>
            <person name="Otillar R."/>
            <person name="Lindquist E.A."/>
            <person name="Sun H."/>
            <person name="LaButti K.M."/>
            <person name="Schmutz J."/>
            <person name="Jabbour D."/>
            <person name="Luo H."/>
            <person name="Baker S.E."/>
            <person name="Pisabarro A.G."/>
            <person name="Walton J.D."/>
            <person name="Blanchette R.A."/>
            <person name="Henrissat B."/>
            <person name="Martin F."/>
            <person name="Cullen D."/>
            <person name="Hibbett D.S."/>
            <person name="Grigoriev I.V."/>
        </authorList>
    </citation>
    <scope>NUCLEOTIDE SEQUENCE [LARGE SCALE GENOMIC DNA]</scope>
    <source>
        <strain evidence="4">CBS 339.88</strain>
    </source>
</reference>
<dbReference type="Proteomes" id="UP000027222">
    <property type="component" value="Unassembled WGS sequence"/>
</dbReference>
<evidence type="ECO:0000313" key="3">
    <source>
        <dbReference type="EMBL" id="KDR81962.1"/>
    </source>
</evidence>
<dbReference type="EMBL" id="KL142370">
    <property type="protein sequence ID" value="KDR81962.1"/>
    <property type="molecule type" value="Genomic_DNA"/>
</dbReference>
<sequence length="551" mass="61642">MESSQVLRLPAQSISCVAQEGSTGQQPRRDDSEGKHVSDSERPTPRVDFIDLPNEIILYILGHLPEDDLYGLSLLSRRMNYMSLPLYLSRRSFGSRPNDRLVLFDYNSRDVLRALNVTLFKTSLTRLHYPLDCEKPPGELKRELRAMHGLLTRNLSSLREVTIDFHNIIDLQLFDLVLQTPVSEVVPKVVPSSGVPNELQSELIELLDAVIDSGCMSLAITYCGSQRPVMDNIDDTISLDFGWGARMCWQSLRPLASLFRASASNAKNNNLEAIYLHSSVSFHPHLARWTIEILNSSRITSLSISQQLCIGAHSWALILPCVAIPMLTNLSLDSCTFRLSDLFKFVNRHPNIRKLSLGRSFRFTDAQRSLSIRKLGKLAYLSAPPHALVPFLRVATEISTPLLSSITILLRVPHEQNFTLGMLDDPLDSSFPRLKSMTELHLALSFGSIPTTWLDPLADADSSHSTANTSTTGVRTLITHLEVHIKVYSLPFPLATKLTELLVQFPNLKRVKVVTLSKVDPLTALQKDIAIRVMTDSCPQLDSVEFVAEEL</sequence>
<protein>
    <recommendedName>
        <fullName evidence="2">F-box domain-containing protein</fullName>
    </recommendedName>
</protein>
<dbReference type="InterPro" id="IPR001810">
    <property type="entry name" value="F-box_dom"/>
</dbReference>
<keyword evidence="4" id="KW-1185">Reference proteome</keyword>
<dbReference type="OrthoDB" id="2635672at2759"/>
<dbReference type="Pfam" id="PF12937">
    <property type="entry name" value="F-box-like"/>
    <property type="match status" value="1"/>
</dbReference>
<feature type="region of interest" description="Disordered" evidence="1">
    <location>
        <begin position="1"/>
        <end position="46"/>
    </location>
</feature>
<organism evidence="3 4">
    <name type="scientific">Galerina marginata (strain CBS 339.88)</name>
    <dbReference type="NCBI Taxonomy" id="685588"/>
    <lineage>
        <taxon>Eukaryota</taxon>
        <taxon>Fungi</taxon>
        <taxon>Dikarya</taxon>
        <taxon>Basidiomycota</taxon>
        <taxon>Agaricomycotina</taxon>
        <taxon>Agaricomycetes</taxon>
        <taxon>Agaricomycetidae</taxon>
        <taxon>Agaricales</taxon>
        <taxon>Agaricineae</taxon>
        <taxon>Strophariaceae</taxon>
        <taxon>Galerina</taxon>
    </lineage>
</organism>
<name>A0A067TI24_GALM3</name>
<gene>
    <name evidence="3" type="ORF">GALMADRAFT_221863</name>
</gene>